<protein>
    <submittedName>
        <fullName evidence="7">RNA polymerase-binding transcription factor DksA</fullName>
    </submittedName>
</protein>
<evidence type="ECO:0000256" key="5">
    <source>
        <dbReference type="SAM" id="MobiDB-lite"/>
    </source>
</evidence>
<reference evidence="7" key="1">
    <citation type="submission" date="2022-12" db="EMBL/GenBank/DDBJ databases">
        <title>Paraconexibacter alkalitolerans sp. nov. and Baekduia alba sp. nov., isolated from soil and emended description of the genera Paraconexibacter (Chun et al., 2020) and Baekduia (An et al., 2020).</title>
        <authorList>
            <person name="Vieira S."/>
            <person name="Huber K.J."/>
            <person name="Geppert A."/>
            <person name="Wolf J."/>
            <person name="Neumann-Schaal M."/>
            <person name="Muesken M."/>
            <person name="Overmann J."/>
        </authorList>
    </citation>
    <scope>NUCLEOTIDE SEQUENCE</scope>
    <source>
        <strain evidence="7">AEG42_29</strain>
    </source>
</reference>
<feature type="region of interest" description="Disordered" evidence="5">
    <location>
        <begin position="1"/>
        <end position="22"/>
    </location>
</feature>
<evidence type="ECO:0000256" key="4">
    <source>
        <dbReference type="PROSITE-ProRule" id="PRU00510"/>
    </source>
</evidence>
<evidence type="ECO:0000256" key="1">
    <source>
        <dbReference type="ARBA" id="ARBA00022723"/>
    </source>
</evidence>
<gene>
    <name evidence="7" type="primary">dksA</name>
    <name evidence="7" type="ORF">DSM112329_03590</name>
</gene>
<dbReference type="InterPro" id="IPR000962">
    <property type="entry name" value="Znf_DskA_TraR"/>
</dbReference>
<feature type="domain" description="Zinc finger DksA/TraR C4-type" evidence="6">
    <location>
        <begin position="99"/>
        <end position="130"/>
    </location>
</feature>
<sequence length="131" mass="13848">MARAPTGHAWTMSRRAADSDAPIDLEAVEQELRAREAELSQRLERFAAAPERGSGLGFGKRVGDGTIEAVSRMTDAGVGEALEPAEARVKRALVKLEEGTYGVCDSCGEAIPTARLRFAPASVTCVSCARG</sequence>
<dbReference type="PROSITE" id="PS51128">
    <property type="entry name" value="ZF_DKSA_2"/>
    <property type="match status" value="1"/>
</dbReference>
<evidence type="ECO:0000256" key="3">
    <source>
        <dbReference type="ARBA" id="ARBA00022833"/>
    </source>
</evidence>
<name>A0AAU7AYH5_9ACTN</name>
<dbReference type="Pfam" id="PF01258">
    <property type="entry name" value="zf-dskA_traR"/>
    <property type="match status" value="1"/>
</dbReference>
<dbReference type="PANTHER" id="PTHR33823:SF4">
    <property type="entry name" value="GENERAL STRESS PROTEIN 16O"/>
    <property type="match status" value="1"/>
</dbReference>
<keyword evidence="1" id="KW-0479">Metal-binding</keyword>
<dbReference type="AlphaFoldDB" id="A0AAU7AYH5"/>
<dbReference type="SUPFAM" id="SSF57716">
    <property type="entry name" value="Glucocorticoid receptor-like (DNA-binding domain)"/>
    <property type="match status" value="1"/>
</dbReference>
<dbReference type="InterPro" id="IPR020458">
    <property type="entry name" value="Znf_DskA_TraR_CS"/>
</dbReference>
<dbReference type="PROSITE" id="PS01102">
    <property type="entry name" value="ZF_DKSA_1"/>
    <property type="match status" value="1"/>
</dbReference>
<dbReference type="EMBL" id="CP114014">
    <property type="protein sequence ID" value="XAY06713.1"/>
    <property type="molecule type" value="Genomic_DNA"/>
</dbReference>
<dbReference type="PANTHER" id="PTHR33823">
    <property type="entry name" value="RNA POLYMERASE-BINDING TRANSCRIPTION FACTOR DKSA-RELATED"/>
    <property type="match status" value="1"/>
</dbReference>
<dbReference type="GO" id="GO:0008270">
    <property type="term" value="F:zinc ion binding"/>
    <property type="evidence" value="ECO:0007669"/>
    <property type="project" value="UniProtKB-KW"/>
</dbReference>
<accession>A0AAU7AYH5</accession>
<keyword evidence="2" id="KW-0863">Zinc-finger</keyword>
<keyword evidence="3" id="KW-0862">Zinc</keyword>
<feature type="zinc finger region" description="dksA C4-type" evidence="4">
    <location>
        <begin position="104"/>
        <end position="128"/>
    </location>
</feature>
<evidence type="ECO:0000259" key="6">
    <source>
        <dbReference type="Pfam" id="PF01258"/>
    </source>
</evidence>
<proteinExistence type="predicted"/>
<organism evidence="7">
    <name type="scientific">Paraconexibacter sp. AEG42_29</name>
    <dbReference type="NCBI Taxonomy" id="2997339"/>
    <lineage>
        <taxon>Bacteria</taxon>
        <taxon>Bacillati</taxon>
        <taxon>Actinomycetota</taxon>
        <taxon>Thermoleophilia</taxon>
        <taxon>Solirubrobacterales</taxon>
        <taxon>Paraconexibacteraceae</taxon>
        <taxon>Paraconexibacter</taxon>
    </lineage>
</organism>
<dbReference type="KEGG" id="parq:DSM112329_03590"/>
<evidence type="ECO:0000313" key="7">
    <source>
        <dbReference type="EMBL" id="XAY06713.1"/>
    </source>
</evidence>
<evidence type="ECO:0000256" key="2">
    <source>
        <dbReference type="ARBA" id="ARBA00022771"/>
    </source>
</evidence>
<dbReference type="Gene3D" id="1.20.120.910">
    <property type="entry name" value="DksA, coiled-coil domain"/>
    <property type="match status" value="1"/>
</dbReference>